<evidence type="ECO:0000256" key="1">
    <source>
        <dbReference type="SAM" id="Phobius"/>
    </source>
</evidence>
<evidence type="ECO:0000313" key="3">
    <source>
        <dbReference type="Proteomes" id="UP000031668"/>
    </source>
</evidence>
<accession>A0A0C2MLZ3</accession>
<dbReference type="Proteomes" id="UP000031668">
    <property type="component" value="Unassembled WGS sequence"/>
</dbReference>
<name>A0A0C2MLZ3_THEKT</name>
<reference evidence="2 3" key="1">
    <citation type="journal article" date="2014" name="Genome Biol. Evol.">
        <title>The genome of the myxosporean Thelohanellus kitauei shows adaptations to nutrient acquisition within its fish host.</title>
        <authorList>
            <person name="Yang Y."/>
            <person name="Xiong J."/>
            <person name="Zhou Z."/>
            <person name="Huo F."/>
            <person name="Miao W."/>
            <person name="Ran C."/>
            <person name="Liu Y."/>
            <person name="Zhang J."/>
            <person name="Feng J."/>
            <person name="Wang M."/>
            <person name="Wang M."/>
            <person name="Wang L."/>
            <person name="Yao B."/>
        </authorList>
    </citation>
    <scope>NUCLEOTIDE SEQUENCE [LARGE SCALE GENOMIC DNA]</scope>
    <source>
        <strain evidence="2">Wuqing</strain>
    </source>
</reference>
<comment type="caution">
    <text evidence="2">The sequence shown here is derived from an EMBL/GenBank/DDBJ whole genome shotgun (WGS) entry which is preliminary data.</text>
</comment>
<keyword evidence="3" id="KW-1185">Reference proteome</keyword>
<keyword evidence="1" id="KW-0812">Transmembrane</keyword>
<organism evidence="2 3">
    <name type="scientific">Thelohanellus kitauei</name>
    <name type="common">Myxosporean</name>
    <dbReference type="NCBI Taxonomy" id="669202"/>
    <lineage>
        <taxon>Eukaryota</taxon>
        <taxon>Metazoa</taxon>
        <taxon>Cnidaria</taxon>
        <taxon>Myxozoa</taxon>
        <taxon>Myxosporea</taxon>
        <taxon>Bivalvulida</taxon>
        <taxon>Platysporina</taxon>
        <taxon>Myxobolidae</taxon>
        <taxon>Thelohanellus</taxon>
    </lineage>
</organism>
<keyword evidence="1" id="KW-0472">Membrane</keyword>
<sequence>MPNSFLDILFFANQPDSESSPLCLTIQCVTNTEYIVGARAPSNTRWRLSVLGSGNGPLQDSISYRRSVQLLRKYMESMEPLGLKHIENVGGMMDTSHKMRLMNAFKDQPSVNQTRIFVVNSSLTIPQRLHCTLGILSLSQCTFFICGGAVCMIITVVYLSLISFT</sequence>
<keyword evidence="1" id="KW-1133">Transmembrane helix</keyword>
<evidence type="ECO:0000313" key="2">
    <source>
        <dbReference type="EMBL" id="KII62606.1"/>
    </source>
</evidence>
<dbReference type="AlphaFoldDB" id="A0A0C2MLZ3"/>
<feature type="transmembrane region" description="Helical" evidence="1">
    <location>
        <begin position="142"/>
        <end position="164"/>
    </location>
</feature>
<dbReference type="EMBL" id="JWZT01004931">
    <property type="protein sequence ID" value="KII62606.1"/>
    <property type="molecule type" value="Genomic_DNA"/>
</dbReference>
<gene>
    <name evidence="2" type="ORF">RF11_14018</name>
</gene>
<protein>
    <submittedName>
        <fullName evidence="2">Uncharacterized protein</fullName>
    </submittedName>
</protein>
<proteinExistence type="predicted"/>